<keyword evidence="2" id="KW-0808">Transferase</keyword>
<dbReference type="InterPro" id="IPR035992">
    <property type="entry name" value="Ricin_B-like_lectins"/>
</dbReference>
<dbReference type="InterPro" id="IPR000772">
    <property type="entry name" value="Ricin_B_lectin"/>
</dbReference>
<dbReference type="Gene3D" id="2.80.10.50">
    <property type="match status" value="1"/>
</dbReference>
<keyword evidence="2" id="KW-0418">Kinase</keyword>
<feature type="domain" description="Ricin B lectin" evidence="1">
    <location>
        <begin position="18"/>
        <end position="72"/>
    </location>
</feature>
<evidence type="ECO:0000259" key="1">
    <source>
        <dbReference type="Pfam" id="PF14200"/>
    </source>
</evidence>
<organism evidence="2">
    <name type="scientific">Ganoderma boninense</name>
    <dbReference type="NCBI Taxonomy" id="34458"/>
    <lineage>
        <taxon>Eukaryota</taxon>
        <taxon>Fungi</taxon>
        <taxon>Dikarya</taxon>
        <taxon>Basidiomycota</taxon>
        <taxon>Agaricomycotina</taxon>
        <taxon>Agaricomycetes</taxon>
        <taxon>Polyporales</taxon>
        <taxon>Polyporaceae</taxon>
        <taxon>Ganoderma</taxon>
    </lineage>
</organism>
<dbReference type="GO" id="GO:0016301">
    <property type="term" value="F:kinase activity"/>
    <property type="evidence" value="ECO:0007669"/>
    <property type="project" value="UniProtKB-KW"/>
</dbReference>
<accession>A0A5K1JZP0</accession>
<gene>
    <name evidence="2" type="primary">G4MNZ0</name>
</gene>
<sequence>MFGIFGSSQSASRPPAWTPGTYVLINARSNTAADLSGGDYKTIIGYSLHGGENQQWEFSPCGNGYAIRCMRTPGHIGKPIYMSIEGEARENAFVVATTRRTEWVVEQTHEGLRISWPNSNLVFELGHGVSGPQLMLQTLVLGDLRQLWHFVRTPRPEQEPEQEWAPQITKAAVQAEVPGAQTPVAFSTAEQGRDVETVEETARAVSNPSTVETVTTTESVDYITTTRTTTTTVITTVTEVIRTPKTLLTR</sequence>
<protein>
    <submittedName>
        <fullName evidence="2">CAMKK/META protein kinase</fullName>
    </submittedName>
</protein>
<dbReference type="AlphaFoldDB" id="A0A5K1JZP0"/>
<dbReference type="CDD" id="cd23422">
    <property type="entry name" value="beta-trefoil_Ricin_MPL_CNL"/>
    <property type="match status" value="1"/>
</dbReference>
<name>A0A5K1JZP0_9APHY</name>
<reference evidence="2" key="1">
    <citation type="submission" date="2019-10" db="EMBL/GenBank/DDBJ databases">
        <authorList>
            <person name="Nor Muhammad N."/>
        </authorList>
    </citation>
    <scope>NUCLEOTIDE SEQUENCE</scope>
</reference>
<dbReference type="SUPFAM" id="SSF50370">
    <property type="entry name" value="Ricin B-like lectins"/>
    <property type="match status" value="1"/>
</dbReference>
<dbReference type="Pfam" id="PF14200">
    <property type="entry name" value="RicinB_lectin_2"/>
    <property type="match status" value="1"/>
</dbReference>
<dbReference type="EMBL" id="LR726843">
    <property type="protein sequence ID" value="VWO98269.1"/>
    <property type="molecule type" value="Genomic_DNA"/>
</dbReference>
<proteinExistence type="predicted"/>
<evidence type="ECO:0000313" key="2">
    <source>
        <dbReference type="EMBL" id="VWO98269.1"/>
    </source>
</evidence>